<comment type="subcellular location">
    <subcellularLocation>
        <location evidence="1">Membrane</location>
        <topology evidence="1">Multi-pass membrane protein</topology>
    </subcellularLocation>
</comment>
<feature type="transmembrane region" description="Helical" evidence="5">
    <location>
        <begin position="96"/>
        <end position="121"/>
    </location>
</feature>
<keyword evidence="2 5" id="KW-0812">Transmembrane</keyword>
<dbReference type="PANTHER" id="PTHR10361">
    <property type="entry name" value="SODIUM-BILE ACID COTRANSPORTER"/>
    <property type="match status" value="1"/>
</dbReference>
<dbReference type="Proteomes" id="UP000886722">
    <property type="component" value="Unassembled WGS sequence"/>
</dbReference>
<feature type="transmembrane region" description="Helical" evidence="5">
    <location>
        <begin position="165"/>
        <end position="186"/>
    </location>
</feature>
<dbReference type="InterPro" id="IPR004710">
    <property type="entry name" value="Bilac:Na_transpt"/>
</dbReference>
<evidence type="ECO:0000313" key="7">
    <source>
        <dbReference type="Proteomes" id="UP000886722"/>
    </source>
</evidence>
<accession>A0A9D1GEV8</accession>
<reference evidence="6" key="2">
    <citation type="journal article" date="2021" name="PeerJ">
        <title>Extensive microbial diversity within the chicken gut microbiome revealed by metagenomics and culture.</title>
        <authorList>
            <person name="Gilroy R."/>
            <person name="Ravi A."/>
            <person name="Getino M."/>
            <person name="Pursley I."/>
            <person name="Horton D.L."/>
            <person name="Alikhan N.F."/>
            <person name="Baker D."/>
            <person name="Gharbi K."/>
            <person name="Hall N."/>
            <person name="Watson M."/>
            <person name="Adriaenssens E.M."/>
            <person name="Foster-Nyarko E."/>
            <person name="Jarju S."/>
            <person name="Secka A."/>
            <person name="Antonio M."/>
            <person name="Oren A."/>
            <person name="Chaudhuri R.R."/>
            <person name="La Ragione R."/>
            <person name="Hildebrand F."/>
            <person name="Pallen M.J."/>
        </authorList>
    </citation>
    <scope>NUCLEOTIDE SEQUENCE</scope>
    <source>
        <strain evidence="6">21143</strain>
    </source>
</reference>
<dbReference type="GO" id="GO:0016020">
    <property type="term" value="C:membrane"/>
    <property type="evidence" value="ECO:0007669"/>
    <property type="project" value="UniProtKB-SubCell"/>
</dbReference>
<keyword evidence="3 5" id="KW-1133">Transmembrane helix</keyword>
<dbReference type="EMBL" id="DVKT01000044">
    <property type="protein sequence ID" value="HIT39496.1"/>
    <property type="molecule type" value="Genomic_DNA"/>
</dbReference>
<feature type="transmembrane region" description="Helical" evidence="5">
    <location>
        <begin position="259"/>
        <end position="279"/>
    </location>
</feature>
<evidence type="ECO:0000256" key="2">
    <source>
        <dbReference type="ARBA" id="ARBA00022692"/>
    </source>
</evidence>
<gene>
    <name evidence="6" type="ORF">IAD06_05610</name>
</gene>
<comment type="caution">
    <text evidence="6">The sequence shown here is derived from an EMBL/GenBank/DDBJ whole genome shotgun (WGS) entry which is preliminary data.</text>
</comment>
<sequence length="287" mass="31045">MNTVWIVLPILTLLMFELGLTINLDDFKAFRTRPKPVIAGIVGQILFLPLIAFIICLIFEVEPVFFMGIMIIACSPGGSSSNVFSMLAKGDVALSVSLTALSSIITLFTIPVILDFSAVYIGNFPGHEIKLPVGNLVVQNLLMMLVPIVIGITMKRFFPTVAGKIHKILSKIAFPALILLAAIFFVQHRETIVAEFGKLGFCITVLILSAMGGGVLLSRVLHLTPKEHRTLVIEIGMQNAAQAIAVASSPFVFNNGTMAIPAIIYALMMNVILLTYISLPARQCSGC</sequence>
<feature type="transmembrane region" description="Helical" evidence="5">
    <location>
        <begin position="65"/>
        <end position="84"/>
    </location>
</feature>
<evidence type="ECO:0000256" key="4">
    <source>
        <dbReference type="ARBA" id="ARBA00023136"/>
    </source>
</evidence>
<dbReference type="Pfam" id="PF01758">
    <property type="entry name" value="SBF"/>
    <property type="match status" value="1"/>
</dbReference>
<feature type="transmembrane region" description="Helical" evidence="5">
    <location>
        <begin position="198"/>
        <end position="218"/>
    </location>
</feature>
<keyword evidence="4 5" id="KW-0472">Membrane</keyword>
<evidence type="ECO:0000313" key="6">
    <source>
        <dbReference type="EMBL" id="HIT39496.1"/>
    </source>
</evidence>
<dbReference type="PANTHER" id="PTHR10361:SF24">
    <property type="entry name" value="P3 PROTEIN"/>
    <property type="match status" value="1"/>
</dbReference>
<evidence type="ECO:0000256" key="1">
    <source>
        <dbReference type="ARBA" id="ARBA00004141"/>
    </source>
</evidence>
<evidence type="ECO:0000256" key="3">
    <source>
        <dbReference type="ARBA" id="ARBA00022989"/>
    </source>
</evidence>
<feature type="transmembrane region" description="Helical" evidence="5">
    <location>
        <begin position="133"/>
        <end position="153"/>
    </location>
</feature>
<dbReference type="InterPro" id="IPR002657">
    <property type="entry name" value="BilAc:Na_symport/Acr3"/>
</dbReference>
<dbReference type="InterPro" id="IPR038770">
    <property type="entry name" value="Na+/solute_symporter_sf"/>
</dbReference>
<protein>
    <submittedName>
        <fullName evidence="6">Bile acid:sodium symporter family protein</fullName>
    </submittedName>
</protein>
<feature type="transmembrane region" description="Helical" evidence="5">
    <location>
        <begin position="36"/>
        <end position="59"/>
    </location>
</feature>
<evidence type="ECO:0000256" key="5">
    <source>
        <dbReference type="SAM" id="Phobius"/>
    </source>
</evidence>
<reference evidence="6" key="1">
    <citation type="submission" date="2020-10" db="EMBL/GenBank/DDBJ databases">
        <authorList>
            <person name="Gilroy R."/>
        </authorList>
    </citation>
    <scope>NUCLEOTIDE SEQUENCE</scope>
    <source>
        <strain evidence="6">21143</strain>
    </source>
</reference>
<name>A0A9D1GEV8_9BACT</name>
<dbReference type="AlphaFoldDB" id="A0A9D1GEV8"/>
<proteinExistence type="predicted"/>
<dbReference type="Gene3D" id="1.20.1530.20">
    <property type="match status" value="1"/>
</dbReference>
<feature type="transmembrane region" description="Helical" evidence="5">
    <location>
        <begin position="6"/>
        <end position="24"/>
    </location>
</feature>
<organism evidence="6 7">
    <name type="scientific">Candidatus Caccoplasma intestinavium</name>
    <dbReference type="NCBI Taxonomy" id="2840716"/>
    <lineage>
        <taxon>Bacteria</taxon>
        <taxon>Pseudomonadati</taxon>
        <taxon>Bacteroidota</taxon>
        <taxon>Bacteroidia</taxon>
        <taxon>Bacteroidales</taxon>
        <taxon>Bacteroidaceae</taxon>
        <taxon>Bacteroidaceae incertae sedis</taxon>
        <taxon>Candidatus Caccoplasma</taxon>
    </lineage>
</organism>